<feature type="region of interest" description="Disordered" evidence="4">
    <location>
        <begin position="143"/>
        <end position="167"/>
    </location>
</feature>
<evidence type="ECO:0008006" key="6">
    <source>
        <dbReference type="Google" id="ProtNLM"/>
    </source>
</evidence>
<dbReference type="HAMAP" id="MF_01185">
    <property type="entry name" value="FliW"/>
    <property type="match status" value="1"/>
</dbReference>
<evidence type="ECO:0000313" key="5">
    <source>
        <dbReference type="EMBL" id="SVA08534.1"/>
    </source>
</evidence>
<keyword evidence="1" id="KW-0963">Cytoplasm</keyword>
<name>A0A381SYS6_9ZZZZ</name>
<dbReference type="GO" id="GO:0044780">
    <property type="term" value="P:bacterial-type flagellum assembly"/>
    <property type="evidence" value="ECO:0007669"/>
    <property type="project" value="InterPro"/>
</dbReference>
<dbReference type="SUPFAM" id="SSF141457">
    <property type="entry name" value="BH3618-like"/>
    <property type="match status" value="1"/>
</dbReference>
<dbReference type="GO" id="GO:0006417">
    <property type="term" value="P:regulation of translation"/>
    <property type="evidence" value="ECO:0007669"/>
    <property type="project" value="UniProtKB-KW"/>
</dbReference>
<dbReference type="InterPro" id="IPR003775">
    <property type="entry name" value="Flagellar_assembly_factor_FliW"/>
</dbReference>
<keyword evidence="2" id="KW-1005">Bacterial flagellum biogenesis</keyword>
<reference evidence="5" key="1">
    <citation type="submission" date="2018-05" db="EMBL/GenBank/DDBJ databases">
        <authorList>
            <person name="Lanie J.A."/>
            <person name="Ng W.-L."/>
            <person name="Kazmierczak K.M."/>
            <person name="Andrzejewski T.M."/>
            <person name="Davidsen T.M."/>
            <person name="Wayne K.J."/>
            <person name="Tettelin H."/>
            <person name="Glass J.I."/>
            <person name="Rusch D."/>
            <person name="Podicherti R."/>
            <person name="Tsui H.-C.T."/>
            <person name="Winkler M.E."/>
        </authorList>
    </citation>
    <scope>NUCLEOTIDE SEQUENCE</scope>
</reference>
<evidence type="ECO:0000256" key="3">
    <source>
        <dbReference type="ARBA" id="ARBA00022845"/>
    </source>
</evidence>
<gene>
    <name evidence="5" type="ORF">METZ01_LOCUS61388</name>
</gene>
<dbReference type="Pfam" id="PF02623">
    <property type="entry name" value="FliW"/>
    <property type="match status" value="1"/>
</dbReference>
<dbReference type="Gene3D" id="2.30.290.10">
    <property type="entry name" value="BH3618-like"/>
    <property type="match status" value="1"/>
</dbReference>
<dbReference type="PANTHER" id="PTHR39190">
    <property type="entry name" value="FLAGELLAR ASSEMBLY FACTOR FLIW"/>
    <property type="match status" value="1"/>
</dbReference>
<dbReference type="AlphaFoldDB" id="A0A381SYS6"/>
<dbReference type="EMBL" id="UINC01003700">
    <property type="protein sequence ID" value="SVA08534.1"/>
    <property type="molecule type" value="Genomic_DNA"/>
</dbReference>
<dbReference type="InterPro" id="IPR024046">
    <property type="entry name" value="Flagellar_assmbl_FliW_dom_sf"/>
</dbReference>
<dbReference type="NCBIfam" id="NF009793">
    <property type="entry name" value="PRK13285.1-1"/>
    <property type="match status" value="1"/>
</dbReference>
<sequence length="167" mass="18994">MLVQTSRFGEIEVKDDQIISFPSGLIGFSEDHRFVIREDEAAAPFRWLQSIDSEDLAFVMIEPHVSISNYELELTNDHLKKLHAEKTEDLSVYSLVTMAKKMEDVTINLQGPLLFNLEKRLGIQIIVQDGRYSTRHSLFAEKLKKSTPESSSQEEPENISKPSEQAG</sequence>
<evidence type="ECO:0000256" key="2">
    <source>
        <dbReference type="ARBA" id="ARBA00022795"/>
    </source>
</evidence>
<evidence type="ECO:0000256" key="1">
    <source>
        <dbReference type="ARBA" id="ARBA00022490"/>
    </source>
</evidence>
<accession>A0A381SYS6</accession>
<organism evidence="5">
    <name type="scientific">marine metagenome</name>
    <dbReference type="NCBI Taxonomy" id="408172"/>
    <lineage>
        <taxon>unclassified sequences</taxon>
        <taxon>metagenomes</taxon>
        <taxon>ecological metagenomes</taxon>
    </lineage>
</organism>
<dbReference type="PANTHER" id="PTHR39190:SF1">
    <property type="entry name" value="FLAGELLAR ASSEMBLY FACTOR FLIW"/>
    <property type="match status" value="1"/>
</dbReference>
<keyword evidence="3" id="KW-0810">Translation regulation</keyword>
<protein>
    <recommendedName>
        <fullName evidence="6">Flagellar assembly factor FliW</fullName>
    </recommendedName>
</protein>
<evidence type="ECO:0000256" key="4">
    <source>
        <dbReference type="SAM" id="MobiDB-lite"/>
    </source>
</evidence>
<proteinExistence type="inferred from homology"/>